<dbReference type="SUPFAM" id="SSF56399">
    <property type="entry name" value="ADP-ribosylation"/>
    <property type="match status" value="1"/>
</dbReference>
<feature type="non-terminal residue" evidence="3">
    <location>
        <position position="1"/>
    </location>
</feature>
<evidence type="ECO:0000256" key="1">
    <source>
        <dbReference type="SAM" id="MobiDB-lite"/>
    </source>
</evidence>
<gene>
    <name evidence="3" type="ORF">PGLA1383_LOCUS5056</name>
</gene>
<dbReference type="Gene3D" id="3.90.228.10">
    <property type="match status" value="1"/>
</dbReference>
<name>A0A813DBX5_POLGL</name>
<dbReference type="AlphaFoldDB" id="A0A813DBX5"/>
<feature type="compositionally biased region" description="Low complexity" evidence="1">
    <location>
        <begin position="272"/>
        <end position="285"/>
    </location>
</feature>
<dbReference type="GO" id="GO:0016788">
    <property type="term" value="F:hydrolase activity, acting on ester bonds"/>
    <property type="evidence" value="ECO:0007669"/>
    <property type="project" value="InterPro"/>
</dbReference>
<dbReference type="GO" id="GO:0003950">
    <property type="term" value="F:NAD+ poly-ADP-ribosyltransferase activity"/>
    <property type="evidence" value="ECO:0007669"/>
    <property type="project" value="InterPro"/>
</dbReference>
<dbReference type="InterPro" id="IPR051712">
    <property type="entry name" value="ARTD-AVP"/>
</dbReference>
<dbReference type="GO" id="GO:0005634">
    <property type="term" value="C:nucleus"/>
    <property type="evidence" value="ECO:0007669"/>
    <property type="project" value="TreeGrafter"/>
</dbReference>
<dbReference type="SUPFAM" id="SSF48537">
    <property type="entry name" value="Phospholipase C/P1 nuclease"/>
    <property type="match status" value="1"/>
</dbReference>
<feature type="region of interest" description="Disordered" evidence="1">
    <location>
        <begin position="1"/>
        <end position="34"/>
    </location>
</feature>
<keyword evidence="4" id="KW-1185">Reference proteome</keyword>
<dbReference type="Pfam" id="PF00644">
    <property type="entry name" value="PARP"/>
    <property type="match status" value="1"/>
</dbReference>
<dbReference type="OrthoDB" id="6133115at2759"/>
<protein>
    <recommendedName>
        <fullName evidence="2">PARP catalytic domain-containing protein</fullName>
    </recommendedName>
</protein>
<reference evidence="3" key="1">
    <citation type="submission" date="2021-02" db="EMBL/GenBank/DDBJ databases">
        <authorList>
            <person name="Dougan E. K."/>
            <person name="Rhodes N."/>
            <person name="Thang M."/>
            <person name="Chan C."/>
        </authorList>
    </citation>
    <scope>NUCLEOTIDE SEQUENCE</scope>
</reference>
<evidence type="ECO:0000313" key="4">
    <source>
        <dbReference type="Proteomes" id="UP000654075"/>
    </source>
</evidence>
<dbReference type="InterPro" id="IPR013320">
    <property type="entry name" value="ConA-like_dom_sf"/>
</dbReference>
<dbReference type="Pfam" id="PF13385">
    <property type="entry name" value="Laminin_G_3"/>
    <property type="match status" value="1"/>
</dbReference>
<dbReference type="Proteomes" id="UP000654075">
    <property type="component" value="Unassembled WGS sequence"/>
</dbReference>
<evidence type="ECO:0000313" key="3">
    <source>
        <dbReference type="EMBL" id="CAE8586160.1"/>
    </source>
</evidence>
<proteinExistence type="predicted"/>
<dbReference type="GO" id="GO:1990404">
    <property type="term" value="F:NAD+-protein mono-ADP-ribosyltransferase activity"/>
    <property type="evidence" value="ECO:0007669"/>
    <property type="project" value="TreeGrafter"/>
</dbReference>
<dbReference type="Gene3D" id="2.60.120.200">
    <property type="match status" value="1"/>
</dbReference>
<accession>A0A813DBX5</accession>
<comment type="caution">
    <text evidence="3">The sequence shown here is derived from an EMBL/GenBank/DDBJ whole genome shotgun (WGS) entry which is preliminary data.</text>
</comment>
<dbReference type="EMBL" id="CAJNNV010001933">
    <property type="protein sequence ID" value="CAE8586160.1"/>
    <property type="molecule type" value="Genomic_DNA"/>
</dbReference>
<dbReference type="InterPro" id="IPR012317">
    <property type="entry name" value="Poly(ADP-ribose)pol_cat_dom"/>
</dbReference>
<dbReference type="PANTHER" id="PTHR45740">
    <property type="entry name" value="POLY [ADP-RIBOSE] POLYMERASE"/>
    <property type="match status" value="1"/>
</dbReference>
<dbReference type="SUPFAM" id="SSF49899">
    <property type="entry name" value="Concanavalin A-like lectins/glucanases"/>
    <property type="match status" value="1"/>
</dbReference>
<dbReference type="InterPro" id="IPR008947">
    <property type="entry name" value="PLipase_C/P1_nuclease_dom_sf"/>
</dbReference>
<evidence type="ECO:0000259" key="2">
    <source>
        <dbReference type="Pfam" id="PF00644"/>
    </source>
</evidence>
<dbReference type="Gene3D" id="1.10.575.10">
    <property type="entry name" value="P1 Nuclease"/>
    <property type="match status" value="1"/>
</dbReference>
<sequence>MGCGPSSAGDDVVENAAAVPAEPPVDKQPDPKSAVEGVLLPEQVESPNNSRAAVGVGEDAPEKVEGLSNYRDAVGAAMAASQLETLKVPTGLGNLQALGKASLTGYDVRSGNPSSDSNRLVLSAGRLRAAPGGAITRLSFSYRYVVGYSSWPDNGKKGPSFELVAFKETGERLQSIYASAEFAARPFCWDSGEGGHPKNYSSPVSVEVPLSIPLDEAVQLEILFTNNSRNMHLQGAEGEGCELQMEVQTRSGRGLAGPAEPKSTTEVKPVQAAPAPSQAVAVPTPNAGTGGPDVIRLPDYTSGAIIENKEIDPGSGDFTFTAMIKPSAMKSSIIWSIDRSVDKRQCRLEFDGWGYLNFVVNCLGSSSHGLTADGRYLGNLYTPTNIVPGDSAQVTITRSLQDFKIYVDGVLKASHTAVTDERLPPNGDGKVFRLGSRFPQNSNGAELPFLGSITGATYFKRCLSATEVEALGVGTRTKPLVGMPETPGTFVVVGNQPEGCEQGRFFEFRAADLTAIIGPWASQGGVEHRFVHVKGGDGAVLRARNSRTGKEDGVLLWGCKTGGGAYGCWNPSEYATPTDWQPGDKVELLDYGAAYEELGLGSALPVVKHEATTGTGWNLSGEHIMWGRCGIVGNYWKALEVQFDFGRKYRVTGVRTDCLDLPFDVYYLAEGGDWVKFGIGLTGATAVSAVVTSACKISWNETNMFQLRGLSTMRSGGGIHAEFLGDDAVRGDPGNATNTVSPGNNEAVASPPLLASPILSIDTVIELASKAPTTATALGAAKLARLTERSVLDGIQACLTTRADWLGVGKDVEDKSSTYSGLQVCAAWSVSHKIELGRYELAKQELQQHLEDNPGGFPSLELGTGSWASRLGMTLDPALNEVLLVHGTEPGALAAVLSGGLNERYSSGLFGAGSYMADDAGKADQYCTMDGVKQKNKLHDCLYPGDVEHPGNVRYMLFCRVLLGHFTETLDGASRKHDGLDLFAGPEKRELVNIPGVDPPAAYHALVAQTGEAVKRYREIVVFHADRIVIDHLIAYQRVVYAASFAWLSSRAQAWGVDGHLRLAEVANQLLDAGQMKKAKALLHGDLLDFPDWQQEMAKAHPSTDLLHWHLQSPELSCDSLNGTSKSKHGEHFRCDPSGAEGGSLFCGLTYFFEQFADARLLKQYRHPKEPLNTPAALPVLSSSPVEELTPDKYAKWLLTLVGDLHQPTHLLQWEGYGKDLMVEYNGEEYTLLAFFEDYLPKAI</sequence>
<organism evidence="3 4">
    <name type="scientific">Polarella glacialis</name>
    <name type="common">Dinoflagellate</name>
    <dbReference type="NCBI Taxonomy" id="89957"/>
    <lineage>
        <taxon>Eukaryota</taxon>
        <taxon>Sar</taxon>
        <taxon>Alveolata</taxon>
        <taxon>Dinophyceae</taxon>
        <taxon>Suessiales</taxon>
        <taxon>Suessiaceae</taxon>
        <taxon>Polarella</taxon>
    </lineage>
</organism>
<feature type="domain" description="PARP catalytic" evidence="2">
    <location>
        <begin position="821"/>
        <end position="1037"/>
    </location>
</feature>
<dbReference type="PANTHER" id="PTHR45740:SF2">
    <property type="entry name" value="POLY [ADP-RIBOSE] POLYMERASE"/>
    <property type="match status" value="1"/>
</dbReference>
<feature type="region of interest" description="Disordered" evidence="1">
    <location>
        <begin position="272"/>
        <end position="294"/>
    </location>
</feature>